<dbReference type="AlphaFoldDB" id="A0A9Q9HN18"/>
<name>A0A9Q9HN18_LEICA</name>
<dbReference type="Proteomes" id="UP001058713">
    <property type="component" value="Chromosome"/>
</dbReference>
<sequence length="404" mass="42461">MKIARIIALAIIAGTSGAAGVQAQTLRPTSPPAEYPPASYDGRQFVDSRGCVYIRAGIDGNVTWVPRVTRSRKQICGMQPTELAGTTRQQPRAAAPELITLEPSQQPAQTAAAQPAPAAQAESAPAAAAPPPTAVTTAKPRRTPQTTSARPAPAAAPGPAVKEVVQAAPAPALAPAAAAPQSSMALTPNTRVVQTHIYQDRRLSNSFQVPQGYRPVWTDGRLNPQRAVRTVRPAVLNGAARVPPGYLLVERGDGRLNPMRGLRSPQGDAQMARIWTDGVPRKLVRLPLDRPTVNLPRDARRSPAEAGASELRISTRSAPGTAAPKPAVTAQRYVRAATYVSAEQARAAARKLAGAGLQVRLGTVSRKGRPYKVVLAGPYRNSGQAAAALARVQRAGFSGARLSR</sequence>
<dbReference type="Gene3D" id="3.30.70.1070">
    <property type="entry name" value="Sporulation related repeat"/>
    <property type="match status" value="1"/>
</dbReference>
<evidence type="ECO:0000256" key="2">
    <source>
        <dbReference type="SAM" id="SignalP"/>
    </source>
</evidence>
<feature type="compositionally biased region" description="Low complexity" evidence="1">
    <location>
        <begin position="143"/>
        <end position="160"/>
    </location>
</feature>
<dbReference type="SUPFAM" id="SSF110997">
    <property type="entry name" value="Sporulation related repeat"/>
    <property type="match status" value="1"/>
</dbReference>
<evidence type="ECO:0000313" key="4">
    <source>
        <dbReference type="EMBL" id="UWQ55210.1"/>
    </source>
</evidence>
<feature type="compositionally biased region" description="Low complexity" evidence="1">
    <location>
        <begin position="105"/>
        <end position="127"/>
    </location>
</feature>
<dbReference type="GO" id="GO:0042834">
    <property type="term" value="F:peptidoglycan binding"/>
    <property type="evidence" value="ECO:0007669"/>
    <property type="project" value="InterPro"/>
</dbReference>
<dbReference type="RefSeq" id="WP_259972268.1">
    <property type="nucleotide sequence ID" value="NZ_CP081070.1"/>
</dbReference>
<dbReference type="PROSITE" id="PS51724">
    <property type="entry name" value="SPOR"/>
    <property type="match status" value="1"/>
</dbReference>
<feature type="region of interest" description="Disordered" evidence="1">
    <location>
        <begin position="105"/>
        <end position="162"/>
    </location>
</feature>
<gene>
    <name evidence="4" type="ORF">K3721_06640</name>
</gene>
<evidence type="ECO:0000259" key="3">
    <source>
        <dbReference type="PROSITE" id="PS51724"/>
    </source>
</evidence>
<dbReference type="EMBL" id="CP081070">
    <property type="protein sequence ID" value="UWQ55210.1"/>
    <property type="molecule type" value="Genomic_DNA"/>
</dbReference>
<feature type="chain" id="PRO_5040500718" evidence="2">
    <location>
        <begin position="19"/>
        <end position="404"/>
    </location>
</feature>
<reference evidence="4" key="1">
    <citation type="submission" date="2021-08" db="EMBL/GenBank/DDBJ databases">
        <authorList>
            <person name="Nwanade C."/>
            <person name="Wang M."/>
            <person name="Masoudi A."/>
            <person name="Yu Z."/>
            <person name="Liu J."/>
        </authorList>
    </citation>
    <scope>NUCLEOTIDE SEQUENCE</scope>
    <source>
        <strain evidence="4">S122</strain>
    </source>
</reference>
<dbReference type="InterPro" id="IPR007730">
    <property type="entry name" value="SPOR-like_dom"/>
</dbReference>
<dbReference type="KEGG" id="lcae:K3721_06640"/>
<evidence type="ECO:0000256" key="1">
    <source>
        <dbReference type="SAM" id="MobiDB-lite"/>
    </source>
</evidence>
<proteinExistence type="predicted"/>
<dbReference type="InterPro" id="IPR036680">
    <property type="entry name" value="SPOR-like_sf"/>
</dbReference>
<protein>
    <submittedName>
        <fullName evidence="4">SPOR domain-containing protein</fullName>
    </submittedName>
</protein>
<accession>A0A9Q9HN18</accession>
<feature type="domain" description="SPOR" evidence="3">
    <location>
        <begin position="326"/>
        <end position="404"/>
    </location>
</feature>
<evidence type="ECO:0000313" key="5">
    <source>
        <dbReference type="Proteomes" id="UP001058713"/>
    </source>
</evidence>
<organism evidence="4 5">
    <name type="scientific">Leisingera caerulea</name>
    <name type="common">Phaeobacter caeruleus</name>
    <dbReference type="NCBI Taxonomy" id="506591"/>
    <lineage>
        <taxon>Bacteria</taxon>
        <taxon>Pseudomonadati</taxon>
        <taxon>Pseudomonadota</taxon>
        <taxon>Alphaproteobacteria</taxon>
        <taxon>Rhodobacterales</taxon>
        <taxon>Roseobacteraceae</taxon>
        <taxon>Leisingera</taxon>
    </lineage>
</organism>
<feature type="region of interest" description="Disordered" evidence="1">
    <location>
        <begin position="294"/>
        <end position="326"/>
    </location>
</feature>
<feature type="signal peptide" evidence="2">
    <location>
        <begin position="1"/>
        <end position="18"/>
    </location>
</feature>
<dbReference type="Pfam" id="PF05036">
    <property type="entry name" value="SPOR"/>
    <property type="match status" value="1"/>
</dbReference>
<keyword evidence="2" id="KW-0732">Signal</keyword>